<keyword evidence="5" id="KW-1185">Reference proteome</keyword>
<reference evidence="5" key="1">
    <citation type="journal article" date="2019" name="Int. J. Syst. Evol. Microbiol.">
        <title>The Global Catalogue of Microorganisms (GCM) 10K type strain sequencing project: providing services to taxonomists for standard genome sequencing and annotation.</title>
        <authorList>
            <consortium name="The Broad Institute Genomics Platform"/>
            <consortium name="The Broad Institute Genome Sequencing Center for Infectious Disease"/>
            <person name="Wu L."/>
            <person name="Ma J."/>
        </authorList>
    </citation>
    <scope>NUCLEOTIDE SEQUENCE [LARGE SCALE GENOMIC DNA]</scope>
    <source>
        <strain evidence="5">TBRC 5832</strain>
    </source>
</reference>
<keyword evidence="1" id="KW-0732">Signal</keyword>
<protein>
    <submittedName>
        <fullName evidence="4">LamG-like jellyroll fold domain-containing protein</fullName>
    </submittedName>
</protein>
<dbReference type="Proteomes" id="UP001595867">
    <property type="component" value="Unassembled WGS sequence"/>
</dbReference>
<dbReference type="SMART" id="SM00108">
    <property type="entry name" value="B_lectin"/>
    <property type="match status" value="1"/>
</dbReference>
<dbReference type="InterPro" id="IPR013320">
    <property type="entry name" value="ConA-like_dom_sf"/>
</dbReference>
<evidence type="ECO:0000256" key="1">
    <source>
        <dbReference type="ARBA" id="ARBA00022729"/>
    </source>
</evidence>
<dbReference type="InterPro" id="IPR006558">
    <property type="entry name" value="LamG-like"/>
</dbReference>
<dbReference type="PANTHER" id="PTHR46943">
    <property type="entry name" value="PENTRAXIN-RELATED PROTEIN PTX3"/>
    <property type="match status" value="1"/>
</dbReference>
<dbReference type="SMART" id="SM00560">
    <property type="entry name" value="LamGL"/>
    <property type="match status" value="2"/>
</dbReference>
<proteinExistence type="predicted"/>
<dbReference type="EMBL" id="JBHSBL010000006">
    <property type="protein sequence ID" value="MFC4064621.1"/>
    <property type="molecule type" value="Genomic_DNA"/>
</dbReference>
<evidence type="ECO:0000313" key="4">
    <source>
        <dbReference type="EMBL" id="MFC4064621.1"/>
    </source>
</evidence>
<dbReference type="InterPro" id="IPR001480">
    <property type="entry name" value="Bulb-type_lectin_dom"/>
</dbReference>
<evidence type="ECO:0000259" key="3">
    <source>
        <dbReference type="PROSITE" id="PS50927"/>
    </source>
</evidence>
<evidence type="ECO:0000256" key="2">
    <source>
        <dbReference type="ARBA" id="ARBA00023157"/>
    </source>
</evidence>
<dbReference type="SUPFAM" id="SSF51110">
    <property type="entry name" value="alpha-D-mannose-specific plant lectins"/>
    <property type="match status" value="1"/>
</dbReference>
<dbReference type="PROSITE" id="PS50927">
    <property type="entry name" value="BULB_LECTIN"/>
    <property type="match status" value="1"/>
</dbReference>
<organism evidence="4 5">
    <name type="scientific">Actinoplanes subglobosus</name>
    <dbReference type="NCBI Taxonomy" id="1547892"/>
    <lineage>
        <taxon>Bacteria</taxon>
        <taxon>Bacillati</taxon>
        <taxon>Actinomycetota</taxon>
        <taxon>Actinomycetes</taxon>
        <taxon>Micromonosporales</taxon>
        <taxon>Micromonosporaceae</taxon>
        <taxon>Actinoplanes</taxon>
    </lineage>
</organism>
<gene>
    <name evidence="4" type="ORF">ACFO0C_06745</name>
</gene>
<dbReference type="CDD" id="cd00028">
    <property type="entry name" value="B_lectin"/>
    <property type="match status" value="1"/>
</dbReference>
<dbReference type="SUPFAM" id="SSF49899">
    <property type="entry name" value="Concanavalin A-like lectins/glucanases"/>
    <property type="match status" value="2"/>
</dbReference>
<dbReference type="InterPro" id="IPR042837">
    <property type="entry name" value="PTX3"/>
</dbReference>
<name>A0ABV8ILX8_9ACTN</name>
<feature type="domain" description="Bulb-type lectin" evidence="3">
    <location>
        <begin position="1202"/>
        <end position="1308"/>
    </location>
</feature>
<sequence>MIAGLAVPTLAGPVVAACGDVAETEAAAVALAAECGQPVAVDLSRTEYSQVVVQPDGRMTFESSVQPQRVRRGAGWSDINLALSRGADGQLRPAVSLADVVFSGGGTAPLITFTRAGRAMTMSWPGVLPIPSITSNDATADYYATYAEVLTGVDLVVRATETGFTHVLVIKSAAAAAQSAIREIRLDLGGDAEVRSSGGVLEVVGNGAVLASTEPAVMWDSRASVSAATATTRASRAVQAAVSSSTHENAGDGARVAAVGVAVAGDDLVLRPDATLLASAAFPLYVDPAWSVAKAKWAYSTDDGSNNSDTSVARVGRNPDGGALYRSFFQFNTANSWLSLKGKYVHDARVDMKLDHSWSCDKTETSMHWTSAINATPKASWASMDLLRYLASASGRANEAGGCGNIQGDIDMIFKGDAVTGFMREAAANGWNHITVGFTARAKDGSGESTQNRWKKFFPNNAVLRVDYDSRPFAPTFLQAATVNCGPGVVTVGTVAPTLSAWFTDSEGDNDSLTGAFEWIEVPAAGMAAVTNTSPGRLAAPAKKTNITPVTRATTTSVQAEKEKTYAFRAKATDKAPYLQDSEWSAWCQFKVDTDVPSVEGTVLTWPSGPGQKARIRISSDDADVTKFQYGWDEATTVVSASTDSNGMKYADVDVTAQTFGTNRLKLKAIDTAINEGVSYAVFSVGGSPAVPVARWGLEEYPGVTRQEALTDRVPAPTDSSLTATSLVWERNLRLQDGWTATFNGTSSAATAVGPVVNTATSFSVAGWVHLKELLPTTHITFASQDGTDAAGFELGVRQAGTTPAPYWSFGMKDTSAQSSATVAALSSSALTVADIGRWTHLAGTYDAVEKKLRLYVNGKKVAETNRTATPWSAAGRFAVGRGFTGGTASGFWNGSIADVQAFDRVLVPEDFTGKLASAPDSGGFDEPGILTPVQASGWNFESAVACETADLRDTCEAPDNTGWDRRLALTRGADVRNGSNQSLSGSALWLDEQYFPAGDGTTPQVTSEYGRSAAKTGYTAPDSSGRQFNIWQDKQVLRTDQSFTVAVWVKLDPGQTGSHHIVSQRGVNESAFGLRYHAASGKWVFGLGSQDVPNAAATTMYNLKSTSDAVVGPWTHLAAVYDAAAQQARIYVNGQQEATLAVPAAPFNATGPLLVGRTLYHGVLTDKWHGGLDDLNVFQGAMSNAAVAVMYDRQRGDATSANELGVNESMRAGDALRSLNGVFQLRMQSDGNLVLYRDGAPVWATNTAGNEGAFLVMQGDDNLVLYRVDKTALWHTNTGGSGADRLVLSDDGRLELQDSTFHVYWRR</sequence>
<accession>A0ABV8ILX8</accession>
<dbReference type="Pfam" id="PF13385">
    <property type="entry name" value="Laminin_G_3"/>
    <property type="match status" value="2"/>
</dbReference>
<dbReference type="Gene3D" id="2.60.120.200">
    <property type="match status" value="2"/>
</dbReference>
<dbReference type="Gene3D" id="2.90.10.30">
    <property type="match status" value="1"/>
</dbReference>
<comment type="caution">
    <text evidence="4">The sequence shown here is derived from an EMBL/GenBank/DDBJ whole genome shotgun (WGS) entry which is preliminary data.</text>
</comment>
<keyword evidence="2" id="KW-1015">Disulfide bond</keyword>
<dbReference type="RefSeq" id="WP_378065667.1">
    <property type="nucleotide sequence ID" value="NZ_JBHSBL010000006.1"/>
</dbReference>
<evidence type="ECO:0000313" key="5">
    <source>
        <dbReference type="Proteomes" id="UP001595867"/>
    </source>
</evidence>
<dbReference type="PANTHER" id="PTHR46943:SF1">
    <property type="entry name" value="PENTRAXIN-RELATED PROTEIN PTX3"/>
    <property type="match status" value="1"/>
</dbReference>
<dbReference type="InterPro" id="IPR036426">
    <property type="entry name" value="Bulb-type_lectin_dom_sf"/>
</dbReference>